<evidence type="ECO:0000313" key="2">
    <source>
        <dbReference type="Proteomes" id="UP000006620"/>
    </source>
</evidence>
<sequence length="47" mass="4861">MLSGADNANMKSIVCSNQIECGVVNLTNPAAAMLKSNSSAEYAKGQE</sequence>
<protein>
    <submittedName>
        <fullName evidence="1">Uncharacterized protein</fullName>
    </submittedName>
</protein>
<gene>
    <name evidence="1" type="ordered locus">KNP414_03655</name>
</gene>
<reference evidence="2" key="1">
    <citation type="submission" date="2011-06" db="EMBL/GenBank/DDBJ databases">
        <title>Complete genome sequence of Paenibacillus mucilaginosus KNP414.</title>
        <authorList>
            <person name="Wang J."/>
            <person name="Hu S."/>
            <person name="Hu X."/>
            <person name="Zhang B."/>
            <person name="Dong D."/>
            <person name="Zhang S."/>
            <person name="Zhao K."/>
            <person name="Wu D."/>
        </authorList>
    </citation>
    <scope>NUCLEOTIDE SEQUENCE [LARGE SCALE GENOMIC DNA]</scope>
    <source>
        <strain evidence="2">KNP414</strain>
    </source>
</reference>
<dbReference type="EMBL" id="CP002869">
    <property type="protein sequence ID" value="AEI42199.1"/>
    <property type="molecule type" value="Genomic_DNA"/>
</dbReference>
<accession>F8FFH1</accession>
<dbReference type="AlphaFoldDB" id="F8FFH1"/>
<dbReference type="Proteomes" id="UP000006620">
    <property type="component" value="Chromosome"/>
</dbReference>
<evidence type="ECO:0000313" key="1">
    <source>
        <dbReference type="EMBL" id="AEI42199.1"/>
    </source>
</evidence>
<proteinExistence type="predicted"/>
<dbReference type="HOGENOM" id="CLU_3171057_0_0_9"/>
<reference evidence="1 2" key="2">
    <citation type="journal article" date="2013" name="Genome Announc.">
        <title>Genome Sequence of Growth-Improving Paenibacillus mucilaginosus Strain KNP414.</title>
        <authorList>
            <person name="Lu J.J."/>
            <person name="Wang J.F."/>
            <person name="Hu X.F."/>
        </authorList>
    </citation>
    <scope>NUCLEOTIDE SEQUENCE [LARGE SCALE GENOMIC DNA]</scope>
    <source>
        <strain evidence="1 2">KNP414</strain>
    </source>
</reference>
<organism evidence="1 2">
    <name type="scientific">Paenibacillus mucilaginosus (strain KNP414)</name>
    <dbReference type="NCBI Taxonomy" id="1036673"/>
    <lineage>
        <taxon>Bacteria</taxon>
        <taxon>Bacillati</taxon>
        <taxon>Bacillota</taxon>
        <taxon>Bacilli</taxon>
        <taxon>Bacillales</taxon>
        <taxon>Paenibacillaceae</taxon>
        <taxon>Paenibacillus</taxon>
    </lineage>
</organism>
<name>F8FFH1_PAEMK</name>
<dbReference type="KEGG" id="pms:KNP414_03655"/>